<evidence type="ECO:0000256" key="8">
    <source>
        <dbReference type="ARBA" id="ARBA00022989"/>
    </source>
</evidence>
<dbReference type="InterPro" id="IPR050095">
    <property type="entry name" value="ECF_ABC_transporter_ATP-bd"/>
</dbReference>
<dbReference type="CDD" id="cd00267">
    <property type="entry name" value="ABC_ATPase"/>
    <property type="match status" value="1"/>
</dbReference>
<dbReference type="RefSeq" id="WP_263821704.1">
    <property type="nucleotide sequence ID" value="NZ_JAOXHL010000001.1"/>
</dbReference>
<dbReference type="InterPro" id="IPR003439">
    <property type="entry name" value="ABC_transporter-like_ATP-bd"/>
</dbReference>
<feature type="transmembrane region" description="Helical" evidence="10">
    <location>
        <begin position="272"/>
        <end position="291"/>
    </location>
</feature>
<evidence type="ECO:0000256" key="4">
    <source>
        <dbReference type="ARBA" id="ARBA00022692"/>
    </source>
</evidence>
<keyword evidence="9 10" id="KW-0472">Membrane</keyword>
<dbReference type="Pfam" id="PF03412">
    <property type="entry name" value="Peptidase_C39"/>
    <property type="match status" value="1"/>
</dbReference>
<evidence type="ECO:0000256" key="5">
    <source>
        <dbReference type="ARBA" id="ARBA00022741"/>
    </source>
</evidence>
<dbReference type="InterPro" id="IPR005074">
    <property type="entry name" value="Peptidase_C39"/>
</dbReference>
<feature type="domain" description="Peptidase C39" evidence="11">
    <location>
        <begin position="6"/>
        <end position="131"/>
    </location>
</feature>
<feature type="transmembrane region" description="Helical" evidence="10">
    <location>
        <begin position="380"/>
        <end position="405"/>
    </location>
</feature>
<dbReference type="InterPro" id="IPR036640">
    <property type="entry name" value="ABC1_TM_sf"/>
</dbReference>
<comment type="caution">
    <text evidence="12">The sequence shown here is derived from an EMBL/GenBank/DDBJ whole genome shotgun (WGS) entry which is preliminary data.</text>
</comment>
<dbReference type="Gene3D" id="1.20.1560.10">
    <property type="entry name" value="ABC transporter type 1, transmembrane domain"/>
    <property type="match status" value="1"/>
</dbReference>
<evidence type="ECO:0000256" key="7">
    <source>
        <dbReference type="ARBA" id="ARBA00022840"/>
    </source>
</evidence>
<dbReference type="SUPFAM" id="SSF52540">
    <property type="entry name" value="P-loop containing nucleoside triphosphate hydrolases"/>
    <property type="match status" value="1"/>
</dbReference>
<keyword evidence="5" id="KW-0547">Nucleotide-binding</keyword>
<feature type="transmembrane region" description="Helical" evidence="10">
    <location>
        <begin position="297"/>
        <end position="318"/>
    </location>
</feature>
<keyword evidence="6" id="KW-0645">Protease</keyword>
<protein>
    <submittedName>
        <fullName evidence="12">Cysteine peptidase family C39 domain-containing protein</fullName>
    </submittedName>
</protein>
<dbReference type="Gene3D" id="3.90.70.10">
    <property type="entry name" value="Cysteine proteinases"/>
    <property type="match status" value="1"/>
</dbReference>
<gene>
    <name evidence="12" type="ORF">OF376_01155</name>
</gene>
<evidence type="ECO:0000256" key="9">
    <source>
        <dbReference type="ARBA" id="ARBA00023136"/>
    </source>
</evidence>
<dbReference type="PROSITE" id="PS50990">
    <property type="entry name" value="PEPTIDASE_C39"/>
    <property type="match status" value="1"/>
</dbReference>
<name>A0ABT3BMB6_9BACT</name>
<keyword evidence="4 10" id="KW-0812">Transmembrane</keyword>
<feature type="transmembrane region" description="Helical" evidence="10">
    <location>
        <begin position="153"/>
        <end position="174"/>
    </location>
</feature>
<comment type="similarity">
    <text evidence="2">Belongs to the ABC transporter superfamily.</text>
</comment>
<evidence type="ECO:0000313" key="13">
    <source>
        <dbReference type="Proteomes" id="UP001208245"/>
    </source>
</evidence>
<evidence type="ECO:0000313" key="12">
    <source>
        <dbReference type="EMBL" id="MCV3728380.1"/>
    </source>
</evidence>
<evidence type="ECO:0000256" key="3">
    <source>
        <dbReference type="ARBA" id="ARBA00022448"/>
    </source>
</evidence>
<keyword evidence="6" id="KW-0378">Hydrolase</keyword>
<dbReference type="InterPro" id="IPR003593">
    <property type="entry name" value="AAA+_ATPase"/>
</dbReference>
<dbReference type="Pfam" id="PF00005">
    <property type="entry name" value="ABC_tran"/>
    <property type="match status" value="1"/>
</dbReference>
<dbReference type="SUPFAM" id="SSF90123">
    <property type="entry name" value="ABC transporter transmembrane region"/>
    <property type="match status" value="1"/>
</dbReference>
<keyword evidence="3" id="KW-0813">Transport</keyword>
<keyword evidence="7" id="KW-0067">ATP-binding</keyword>
<sequence>MRVIQQTNKNECGVCVITMMFNYLYQQKISKIHVLEKSVLSEEGMNLNEFERLAAEFSLSAQSYKCHLDELLNLHPNKYLVLMVQSEGRNHFIIVQIYNREKIDVYDPQNGYHQTDMTSLQKRFLNVAILFEKNEKLPPKFNLKPLFNDSKIFSWKLIVFLIFLEGLGIGFSILSSKFVTYIIDWGIAEQEIRNAVVLTVLFSFIFLTNQVRQKLVQIIIHKKSEEITLYILYFTLKRLTNKQQWFFNKTNLSELLGLEGYIQTIINFKISALANFISALIFALIVNVLMLKYNTQLFIISLIIGLLSVLINFWAYGANKKNQLVIIKNNHDKFLSLEKLLSFVQKESDVHKLTFYLRDLIRHNEQYVNNQKRVVTKQSIISFCANITQDFGFLFLVLITSLLVIQRNQNINIGSLMYIIFLHQNINQNYQKIFHFFMLIPGYKYAYETLYKISVMNNRINNYGFLIDRIQNIYLKKQKKLIDNHTLIKGPNGCGKTTLLKQILNGESVLFNNQPMEQLANSFLQQKIVYLPGDATIFPLNWHALISDAEINANNQLIQLLTKAQINTLASLYDDKQWSTGQRQIVNFLRLLQKRNNLILLDEALANVDWEIKGLLLKAFMPVLQRYNLVICVSHDIQMNNFFKEVINFEF</sequence>
<evidence type="ECO:0000256" key="1">
    <source>
        <dbReference type="ARBA" id="ARBA00004651"/>
    </source>
</evidence>
<reference evidence="12 13" key="1">
    <citation type="journal article" date="2020" name="Int. J. Syst. Evol. Microbiol.">
        <title>Ureaplasma miroungigenitalium sp. nov. isolated from northern elephant seals (Mirounga angustirostris) and Ureaplasma zalophigenitalium sp. nov. isolated from California sea lions (Zalophus californianus).</title>
        <authorList>
            <person name="Volokhov D.V."/>
            <person name="Gulland F.M."/>
            <person name="Gao Y."/>
            <person name="Chizhikov V.E."/>
        </authorList>
    </citation>
    <scope>NUCLEOTIDE SEQUENCE [LARGE SCALE GENOMIC DNA]</scope>
    <source>
        <strain evidence="12 13">ES3182-GEN</strain>
    </source>
</reference>
<dbReference type="Proteomes" id="UP001208245">
    <property type="component" value="Unassembled WGS sequence"/>
</dbReference>
<evidence type="ECO:0000256" key="2">
    <source>
        <dbReference type="ARBA" id="ARBA00005417"/>
    </source>
</evidence>
<dbReference type="Gene3D" id="3.40.50.300">
    <property type="entry name" value="P-loop containing nucleotide triphosphate hydrolases"/>
    <property type="match status" value="1"/>
</dbReference>
<organism evidence="12 13">
    <name type="scientific">Ureaplasma miroungigenitalium</name>
    <dbReference type="NCBI Taxonomy" id="1042321"/>
    <lineage>
        <taxon>Bacteria</taxon>
        <taxon>Bacillati</taxon>
        <taxon>Mycoplasmatota</taxon>
        <taxon>Mycoplasmoidales</taxon>
        <taxon>Mycoplasmoidaceae</taxon>
        <taxon>Ureaplasma</taxon>
    </lineage>
</organism>
<evidence type="ECO:0000256" key="10">
    <source>
        <dbReference type="SAM" id="Phobius"/>
    </source>
</evidence>
<feature type="transmembrane region" description="Helical" evidence="10">
    <location>
        <begin position="194"/>
        <end position="211"/>
    </location>
</feature>
<evidence type="ECO:0000256" key="6">
    <source>
        <dbReference type="ARBA" id="ARBA00022807"/>
    </source>
</evidence>
<accession>A0ABT3BMB6</accession>
<proteinExistence type="inferred from homology"/>
<keyword evidence="13" id="KW-1185">Reference proteome</keyword>
<dbReference type="EMBL" id="JAOXHL010000001">
    <property type="protein sequence ID" value="MCV3728380.1"/>
    <property type="molecule type" value="Genomic_DNA"/>
</dbReference>
<keyword evidence="8 10" id="KW-1133">Transmembrane helix</keyword>
<dbReference type="InterPro" id="IPR027417">
    <property type="entry name" value="P-loop_NTPase"/>
</dbReference>
<keyword evidence="6" id="KW-0788">Thiol protease</keyword>
<dbReference type="PANTHER" id="PTHR43553">
    <property type="entry name" value="HEAVY METAL TRANSPORTER"/>
    <property type="match status" value="1"/>
</dbReference>
<evidence type="ECO:0000259" key="11">
    <source>
        <dbReference type="PROSITE" id="PS50990"/>
    </source>
</evidence>
<comment type="subcellular location">
    <subcellularLocation>
        <location evidence="1">Cell membrane</location>
        <topology evidence="1">Multi-pass membrane protein</topology>
    </subcellularLocation>
</comment>
<dbReference type="SMART" id="SM00382">
    <property type="entry name" value="AAA"/>
    <property type="match status" value="1"/>
</dbReference>